<dbReference type="Proteomes" id="UP001317629">
    <property type="component" value="Chromosome"/>
</dbReference>
<dbReference type="EMBL" id="AP027142">
    <property type="protein sequence ID" value="BDV34014.1"/>
    <property type="molecule type" value="Genomic_DNA"/>
</dbReference>
<dbReference type="PANTHER" id="PTHR21174">
    <property type="match status" value="1"/>
</dbReference>
<gene>
    <name evidence="1" type="ORF">SS37A_15430</name>
</gene>
<evidence type="ECO:0008006" key="3">
    <source>
        <dbReference type="Google" id="ProtNLM"/>
    </source>
</evidence>
<dbReference type="InterPro" id="IPR009218">
    <property type="entry name" value="HD_phosphohydro"/>
</dbReference>
<name>A0ABM8E7R1_9HYPH</name>
<dbReference type="PIRSF" id="PIRSF035170">
    <property type="entry name" value="HD_phosphohydro"/>
    <property type="match status" value="1"/>
</dbReference>
<evidence type="ECO:0000313" key="2">
    <source>
        <dbReference type="Proteomes" id="UP001317629"/>
    </source>
</evidence>
<reference evidence="1 2" key="1">
    <citation type="journal article" date="2023" name="Int. J. Syst. Evol. Microbiol.">
        <title>Methylocystis iwaonis sp. nov., a type II methane-oxidizing bacterium from surface soil of a rice paddy field in Japan, and emended description of the genus Methylocystis (ex Whittenbury et al. 1970) Bowman et al. 1993.</title>
        <authorList>
            <person name="Kaise H."/>
            <person name="Sawadogo J.B."/>
            <person name="Alam M.S."/>
            <person name="Ueno C."/>
            <person name="Dianou D."/>
            <person name="Shinjo R."/>
            <person name="Asakawa S."/>
        </authorList>
    </citation>
    <scope>NUCLEOTIDE SEQUENCE [LARGE SCALE GENOMIC DNA]</scope>
    <source>
        <strain evidence="1 2">SS37A-Re</strain>
    </source>
</reference>
<protein>
    <recommendedName>
        <fullName evidence="3">Metal-dependent phosphohydrolase</fullName>
    </recommendedName>
</protein>
<accession>A0ABM8E7R1</accession>
<dbReference type="PANTHER" id="PTHR21174:SF0">
    <property type="entry name" value="HD PHOSPHOHYDROLASE FAMILY PROTEIN-RELATED"/>
    <property type="match status" value="1"/>
</dbReference>
<evidence type="ECO:0000313" key="1">
    <source>
        <dbReference type="EMBL" id="BDV34014.1"/>
    </source>
</evidence>
<proteinExistence type="predicted"/>
<dbReference type="RefSeq" id="WP_281931613.1">
    <property type="nucleotide sequence ID" value="NZ_AP027142.1"/>
</dbReference>
<keyword evidence="2" id="KW-1185">Reference proteome</keyword>
<dbReference type="SUPFAM" id="SSF109604">
    <property type="entry name" value="HD-domain/PDEase-like"/>
    <property type="match status" value="1"/>
</dbReference>
<sequence>MTETIVEKYWSLIAARHDAQAFSTIDLAYNEPQRAYHAWGHIVDLLTKLDALAHLATRVDLVAAAIFWHDSVYLTRDGDGRPRTDPENVRASAVLFEFHSRFDEVEGQAIHDLIMATAQHMKAKAATEHYPGFSRDLDFFLDLDLSSLAAPWPLFESNLDDIHFEYGWVPERAFYLGRMQMLESFLASGEGLYRLPETRALWLAQARANLLRAEVALRDRLAGPASA</sequence>
<organism evidence="1 2">
    <name type="scientific">Methylocystis iwaonis</name>
    <dbReference type="NCBI Taxonomy" id="2885079"/>
    <lineage>
        <taxon>Bacteria</taxon>
        <taxon>Pseudomonadati</taxon>
        <taxon>Pseudomonadota</taxon>
        <taxon>Alphaproteobacteria</taxon>
        <taxon>Hyphomicrobiales</taxon>
        <taxon>Methylocystaceae</taxon>
        <taxon>Methylocystis</taxon>
    </lineage>
</organism>